<evidence type="ECO:0000256" key="3">
    <source>
        <dbReference type="ARBA" id="ARBA00023002"/>
    </source>
</evidence>
<evidence type="ECO:0000256" key="2">
    <source>
        <dbReference type="ARBA" id="ARBA00022723"/>
    </source>
</evidence>
<keyword evidence="6" id="KW-0325">Glycoprotein</keyword>
<dbReference type="InterPro" id="IPR011707">
    <property type="entry name" value="Cu-oxidase-like_N"/>
</dbReference>
<comment type="similarity">
    <text evidence="1">Belongs to the multicopper oxidase family.</text>
</comment>
<dbReference type="PANTHER" id="PTHR11709:SF414">
    <property type="entry name" value="ADR239WP"/>
    <property type="match status" value="1"/>
</dbReference>
<keyword evidence="10" id="KW-1185">Reference proteome</keyword>
<evidence type="ECO:0000256" key="4">
    <source>
        <dbReference type="ARBA" id="ARBA00023008"/>
    </source>
</evidence>
<dbReference type="InterPro" id="IPR033138">
    <property type="entry name" value="Cu_oxidase_CS"/>
</dbReference>
<dbReference type="GO" id="GO:0016491">
    <property type="term" value="F:oxidoreductase activity"/>
    <property type="evidence" value="ECO:0007669"/>
    <property type="project" value="UniProtKB-KW"/>
</dbReference>
<protein>
    <recommendedName>
        <fullName evidence="11">Plastocyanin-like domain-containing protein</fullName>
    </recommendedName>
</protein>
<evidence type="ECO:0000313" key="10">
    <source>
        <dbReference type="Proteomes" id="UP000473826"/>
    </source>
</evidence>
<dbReference type="SUPFAM" id="SSF49503">
    <property type="entry name" value="Cupredoxins"/>
    <property type="match status" value="2"/>
</dbReference>
<dbReference type="OrthoDB" id="2121828at2759"/>
<dbReference type="PANTHER" id="PTHR11709">
    <property type="entry name" value="MULTI-COPPER OXIDASE"/>
    <property type="match status" value="1"/>
</dbReference>
<dbReference type="GO" id="GO:0005507">
    <property type="term" value="F:copper ion binding"/>
    <property type="evidence" value="ECO:0007669"/>
    <property type="project" value="InterPro"/>
</dbReference>
<proteinExistence type="inferred from homology"/>
<reference evidence="9 10" key="1">
    <citation type="journal article" date="2019" name="PLoS Genet.">
        <title>Convergent evolution of linked mating-type loci in basidiomycete fungi.</title>
        <authorList>
            <person name="Sun S."/>
            <person name="Coelho M.A."/>
            <person name="Heitman J."/>
            <person name="Nowrousian M."/>
        </authorList>
    </citation>
    <scope>NUCLEOTIDE SEQUENCE [LARGE SCALE GENOMIC DNA]</scope>
    <source>
        <strain evidence="9 10">CBS 4282</strain>
    </source>
</reference>
<comment type="caution">
    <text evidence="9">The sequence shown here is derived from an EMBL/GenBank/DDBJ whole genome shotgun (WGS) entry which is preliminary data.</text>
</comment>
<dbReference type="Pfam" id="PF07732">
    <property type="entry name" value="Cu-oxidase_3"/>
    <property type="match status" value="1"/>
</dbReference>
<keyword evidence="5" id="KW-1015">Disulfide bond</keyword>
<organism evidence="9 10">
    <name type="scientific">Vanrija humicola</name>
    <name type="common">Yeast</name>
    <name type="synonym">Cryptococcus humicola</name>
    <dbReference type="NCBI Taxonomy" id="5417"/>
    <lineage>
        <taxon>Eukaryota</taxon>
        <taxon>Fungi</taxon>
        <taxon>Dikarya</taxon>
        <taxon>Basidiomycota</taxon>
        <taxon>Agaricomycotina</taxon>
        <taxon>Tremellomycetes</taxon>
        <taxon>Trichosporonales</taxon>
        <taxon>Trichosporonaceae</taxon>
        <taxon>Vanrija</taxon>
    </lineage>
</organism>
<feature type="domain" description="Plastocyanin-like" evidence="7">
    <location>
        <begin position="66"/>
        <end position="208"/>
    </location>
</feature>
<dbReference type="PROSITE" id="PS00079">
    <property type="entry name" value="MULTICOPPER_OXIDASE1"/>
    <property type="match status" value="1"/>
</dbReference>
<evidence type="ECO:0000313" key="9">
    <source>
        <dbReference type="EMBL" id="TXT12863.1"/>
    </source>
</evidence>
<keyword evidence="4" id="KW-0186">Copper</keyword>
<dbReference type="InterPro" id="IPR045087">
    <property type="entry name" value="Cu-oxidase_fam"/>
</dbReference>
<dbReference type="Pfam" id="PF00394">
    <property type="entry name" value="Cu-oxidase"/>
    <property type="match status" value="1"/>
</dbReference>
<evidence type="ECO:0000256" key="1">
    <source>
        <dbReference type="ARBA" id="ARBA00010609"/>
    </source>
</evidence>
<sequence>MDGAPGITQCPIRPGESFTYRFAASAAGTYFYHSHYGNTMSDGLYGGLVVHSASEPLRLGRDYDADYLLFASDWYDTQSAAILDDLADVHKGYRGVPVVAMPDAIIVNGVGQVDCATTQAGVPCAQKTAYELALPAGSRVRLRIVNPGGHAMVRVSIDGHALQVIEADATALVPFATHEVPVNNGQRYSVVVALDQGEAGAAAVIRVNAATFCQNPLVRFAGFGVLRYTDAEGSVGAAAPPQHTPWPDLADPQTAPCADFDDTLLVPAIAEDAPADTTAAAQLDSHSGVFLDPATNAPYLALAFNNTPYTWV</sequence>
<dbReference type="EMBL" id="QKWK01000003">
    <property type="protein sequence ID" value="TXT12863.1"/>
    <property type="molecule type" value="Genomic_DNA"/>
</dbReference>
<dbReference type="InterPro" id="IPR008972">
    <property type="entry name" value="Cupredoxin"/>
</dbReference>
<evidence type="ECO:0008006" key="11">
    <source>
        <dbReference type="Google" id="ProtNLM"/>
    </source>
</evidence>
<evidence type="ECO:0000259" key="7">
    <source>
        <dbReference type="Pfam" id="PF00394"/>
    </source>
</evidence>
<dbReference type="Gene3D" id="2.60.40.420">
    <property type="entry name" value="Cupredoxins - blue copper proteins"/>
    <property type="match status" value="2"/>
</dbReference>
<gene>
    <name evidence="9" type="ORF">VHUM_01264</name>
</gene>
<dbReference type="InterPro" id="IPR001117">
    <property type="entry name" value="Cu-oxidase_2nd"/>
</dbReference>
<name>A0A7D8V1E0_VANHU</name>
<accession>A0A7D8V1E0</accession>
<evidence type="ECO:0000259" key="8">
    <source>
        <dbReference type="Pfam" id="PF07732"/>
    </source>
</evidence>
<dbReference type="AlphaFoldDB" id="A0A7D8V1E0"/>
<evidence type="ECO:0000256" key="6">
    <source>
        <dbReference type="ARBA" id="ARBA00023180"/>
    </source>
</evidence>
<evidence type="ECO:0000256" key="5">
    <source>
        <dbReference type="ARBA" id="ARBA00023157"/>
    </source>
</evidence>
<keyword evidence="2" id="KW-0479">Metal-binding</keyword>
<feature type="domain" description="Plastocyanin-like" evidence="8">
    <location>
        <begin position="1"/>
        <end position="53"/>
    </location>
</feature>
<dbReference type="Proteomes" id="UP000473826">
    <property type="component" value="Unassembled WGS sequence"/>
</dbReference>
<keyword evidence="3" id="KW-0560">Oxidoreductase</keyword>